<dbReference type="GO" id="GO:0070840">
    <property type="term" value="F:dynein complex binding"/>
    <property type="evidence" value="ECO:0007669"/>
    <property type="project" value="TreeGrafter"/>
</dbReference>
<evidence type="ECO:0000313" key="11">
    <source>
        <dbReference type="Proteomes" id="UP000694381"/>
    </source>
</evidence>
<reference evidence="10" key="2">
    <citation type="submission" date="2025-09" db="UniProtKB">
        <authorList>
            <consortium name="Ensembl"/>
        </authorList>
    </citation>
    <scope>IDENTIFICATION</scope>
</reference>
<dbReference type="PANTHER" id="PTHR13072:SF0">
    <property type="entry name" value="DYNACTIN SUBUNIT 6"/>
    <property type="match status" value="1"/>
</dbReference>
<evidence type="ECO:0000256" key="9">
    <source>
        <dbReference type="ARBA" id="ARBA00093586"/>
    </source>
</evidence>
<dbReference type="SUPFAM" id="SSF51161">
    <property type="entry name" value="Trimeric LpxA-like enzymes"/>
    <property type="match status" value="1"/>
</dbReference>
<evidence type="ECO:0000256" key="8">
    <source>
        <dbReference type="ARBA" id="ARBA00034687"/>
    </source>
</evidence>
<evidence type="ECO:0000256" key="1">
    <source>
        <dbReference type="ARBA" id="ARBA00004245"/>
    </source>
</evidence>
<comment type="subunit">
    <text evidence="9">Subunit of dynactin, a multiprotein complex part of a tripartite complex with dynein and a adapter, such as BICDL1, BICD2 or HOOK3. The dynactin complex is built around ACTR1A/ACTB filament and consists of an actin-related filament composed of a shoulder domain, a pointed end and a barbed end. Its length is defined by its flexible shoulder domain. The soulder is composed of 2 DCTN1 subunits, 4 DCTN2 and 2 DCTN3. The 4 DCNT2 (via N-terminus) bind the ACTR1A filament and act as molecular rulers to determine the length. The pointed end is important for binding dynein-dynactin cargo adapters. Consists of 4 subunits: ACTR10, DCNT4, DCTN5 and DCTN6. Within the complex DCTN6 forms a heterodimer with DCTN5. The barbed end is composed of a CAPZA1:CAPZB heterodimers, which binds ACTR1A/ACTB filament and dynactin and stabilizes dynactin. Interacts with PLK1. Interacts with N4BP2L1.</text>
</comment>
<evidence type="ECO:0000256" key="2">
    <source>
        <dbReference type="ARBA" id="ARBA00004629"/>
    </source>
</evidence>
<dbReference type="GO" id="GO:0000776">
    <property type="term" value="C:kinetochore"/>
    <property type="evidence" value="ECO:0007669"/>
    <property type="project" value="UniProtKB-KW"/>
</dbReference>
<organism evidence="10 11">
    <name type="scientific">Nannospalax galili</name>
    <name type="common">Northern Israeli blind subterranean mole rat</name>
    <name type="synonym">Spalax galili</name>
    <dbReference type="NCBI Taxonomy" id="1026970"/>
    <lineage>
        <taxon>Eukaryota</taxon>
        <taxon>Metazoa</taxon>
        <taxon>Chordata</taxon>
        <taxon>Craniata</taxon>
        <taxon>Vertebrata</taxon>
        <taxon>Euteleostomi</taxon>
        <taxon>Mammalia</taxon>
        <taxon>Eutheria</taxon>
        <taxon>Euarchontoglires</taxon>
        <taxon>Glires</taxon>
        <taxon>Rodentia</taxon>
        <taxon>Myomorpha</taxon>
        <taxon>Muroidea</taxon>
        <taxon>Spalacidae</taxon>
        <taxon>Spalacinae</taxon>
        <taxon>Nannospalax</taxon>
    </lineage>
</organism>
<dbReference type="Gene3D" id="2.160.10.10">
    <property type="entry name" value="Hexapeptide repeat proteins"/>
    <property type="match status" value="1"/>
</dbReference>
<name>A0A8C6QLR3_NANGA</name>
<evidence type="ECO:0000256" key="5">
    <source>
        <dbReference type="ARBA" id="ARBA00022490"/>
    </source>
</evidence>
<dbReference type="OMA" id="GNLIEDW"/>
<evidence type="ECO:0000256" key="6">
    <source>
        <dbReference type="ARBA" id="ARBA00022838"/>
    </source>
</evidence>
<comment type="subcellular location">
    <subcellularLocation>
        <location evidence="2">Chromosome</location>
        <location evidence="2">Centromere</location>
        <location evidence="2">Kinetochore</location>
    </subcellularLocation>
    <subcellularLocation>
        <location evidence="1">Cytoplasm</location>
        <location evidence="1">Cytoskeleton</location>
    </subcellularLocation>
</comment>
<evidence type="ECO:0000256" key="3">
    <source>
        <dbReference type="ARBA" id="ARBA00007719"/>
    </source>
</evidence>
<dbReference type="GO" id="GO:0007052">
    <property type="term" value="P:mitotic spindle organization"/>
    <property type="evidence" value="ECO:0007669"/>
    <property type="project" value="TreeGrafter"/>
</dbReference>
<reference evidence="10" key="1">
    <citation type="submission" date="2025-08" db="UniProtKB">
        <authorList>
            <consortium name="Ensembl"/>
        </authorList>
    </citation>
    <scope>IDENTIFICATION</scope>
</reference>
<dbReference type="AlphaFoldDB" id="A0A8C6QLR3"/>
<evidence type="ECO:0000256" key="7">
    <source>
        <dbReference type="ARBA" id="ARBA00023212"/>
    </source>
</evidence>
<accession>A0A8C6QLR3</accession>
<keyword evidence="6" id="KW-0995">Kinetochore</keyword>
<dbReference type="InterPro" id="IPR027777">
    <property type="entry name" value="DCTN6"/>
</dbReference>
<evidence type="ECO:0000313" key="10">
    <source>
        <dbReference type="Ensembl" id="ENSNGAP00000004841.1"/>
    </source>
</evidence>
<sequence>MAEKTQKSVKIAPGAVVCVESEIRGDVTIGPRTVIHPKAWIIAEAGPIIIGEGNLIEDWLPVLSHEDG</sequence>
<keyword evidence="11" id="KW-1185">Reference proteome</keyword>
<evidence type="ECO:0000256" key="4">
    <source>
        <dbReference type="ARBA" id="ARBA00016573"/>
    </source>
</evidence>
<comment type="function">
    <text evidence="8">Part of the dynactin complex that activates the molecular motor dynein for ultra-processive transport along microtubules.</text>
</comment>
<proteinExistence type="inferred from homology"/>
<keyword evidence="5" id="KW-0963">Cytoplasm</keyword>
<keyword evidence="7" id="KW-0206">Cytoskeleton</keyword>
<dbReference type="Proteomes" id="UP000694381">
    <property type="component" value="Unassembled WGS sequence"/>
</dbReference>
<dbReference type="PANTHER" id="PTHR13072">
    <property type="entry name" value="DYNACTIN 6"/>
    <property type="match status" value="1"/>
</dbReference>
<comment type="similarity">
    <text evidence="3">Belongs to the dynactin subunits 5/6 family. Dynactin subunit 6 subfamily.</text>
</comment>
<dbReference type="Ensembl" id="ENSNGAT00000008109.1">
    <property type="protein sequence ID" value="ENSNGAP00000004841.1"/>
    <property type="gene ID" value="ENSNGAG00000006685.1"/>
</dbReference>
<dbReference type="GeneTree" id="ENSGT00390000017890"/>
<protein>
    <recommendedName>
        <fullName evidence="4">Dynactin subunit 6</fullName>
    </recommendedName>
</protein>
<dbReference type="InterPro" id="IPR011004">
    <property type="entry name" value="Trimer_LpxA-like_sf"/>
</dbReference>
<dbReference type="GO" id="GO:0005869">
    <property type="term" value="C:dynactin complex"/>
    <property type="evidence" value="ECO:0007669"/>
    <property type="project" value="InterPro"/>
</dbReference>